<dbReference type="InterPro" id="IPR025758">
    <property type="entry name" value="Fic/DOC_N"/>
</dbReference>
<dbReference type="EMBL" id="JAJNEC010000005">
    <property type="protein sequence ID" value="MCD2423931.1"/>
    <property type="molecule type" value="Genomic_DNA"/>
</dbReference>
<dbReference type="InterPro" id="IPR036597">
    <property type="entry name" value="Fido-like_dom_sf"/>
</dbReference>
<feature type="domain" description="Fido" evidence="1">
    <location>
        <begin position="122"/>
        <end position="272"/>
    </location>
</feature>
<dbReference type="PANTHER" id="PTHR13504">
    <property type="entry name" value="FIDO DOMAIN-CONTAINING PROTEIN DDB_G0283145"/>
    <property type="match status" value="1"/>
</dbReference>
<dbReference type="PROSITE" id="PS51459">
    <property type="entry name" value="FIDO"/>
    <property type="match status" value="1"/>
</dbReference>
<evidence type="ECO:0000313" key="2">
    <source>
        <dbReference type="EMBL" id="MCD2423931.1"/>
    </source>
</evidence>
<protein>
    <submittedName>
        <fullName evidence="2">Fic family protein</fullName>
    </submittedName>
</protein>
<dbReference type="PIRSF" id="PIRSF038925">
    <property type="entry name" value="AMP-prot_trans"/>
    <property type="match status" value="1"/>
</dbReference>
<dbReference type="Pfam" id="PF13784">
    <property type="entry name" value="Fic_N"/>
    <property type="match status" value="1"/>
</dbReference>
<dbReference type="SUPFAM" id="SSF140931">
    <property type="entry name" value="Fic-like"/>
    <property type="match status" value="1"/>
</dbReference>
<dbReference type="Proteomes" id="UP001199816">
    <property type="component" value="Unassembled WGS sequence"/>
</dbReference>
<dbReference type="InterPro" id="IPR026287">
    <property type="entry name" value="SoFic-like"/>
</dbReference>
<reference evidence="2 3" key="1">
    <citation type="submission" date="2021-11" db="EMBL/GenBank/DDBJ databases">
        <title>Genomic of Niabella pedocola.</title>
        <authorList>
            <person name="Wu T."/>
        </authorList>
    </citation>
    <scope>NUCLEOTIDE SEQUENCE [LARGE SCALE GENOMIC DNA]</scope>
    <source>
        <strain evidence="2 3">JCM 31011</strain>
    </source>
</reference>
<dbReference type="Gene3D" id="1.10.3290.10">
    <property type="entry name" value="Fido-like domain"/>
    <property type="match status" value="1"/>
</dbReference>
<evidence type="ECO:0000259" key="1">
    <source>
        <dbReference type="PROSITE" id="PS51459"/>
    </source>
</evidence>
<proteinExistence type="predicted"/>
<sequence length="379" mass="43841">MHQFQAGNYIQQGYYKSFQPGFINRSWEITDMQLLQLLSRADRHLGRLDMYSEYVNIELFIRMHIAKEATQSSKIEGTQTNIEEAFLPREEIDSEKRDDWEEVQNYIEAMNEAVKLLHTLPFSSRLIRQTHKVLLQGVRGKHKQPGQYRRSQNWIGGATINDAVFIPPAQHTIDELMGDLEKFANDEFNPLPDLLKVALIHYQFETIHPFLDGNGRVGRLLITLYLVSKGILKQPILYLSDFFERNRILYYDNLMRVRIHNDINQWLKFFLTGIIETAKSGVATFDGILQLQKAIDQKLKDVGVRSGDAYKVVNYMYSQPVVNAQTVGVVIGKQPKAAYKMIGLLEELEIVKEITGGQRGKLYAFEGYLQLFESHKETY</sequence>
<dbReference type="InterPro" id="IPR040198">
    <property type="entry name" value="Fido_containing"/>
</dbReference>
<dbReference type="Pfam" id="PF02661">
    <property type="entry name" value="Fic"/>
    <property type="match status" value="1"/>
</dbReference>
<gene>
    <name evidence="2" type="ORF">LQ567_14230</name>
</gene>
<accession>A0ABS8PS74</accession>
<comment type="caution">
    <text evidence="2">The sequence shown here is derived from an EMBL/GenBank/DDBJ whole genome shotgun (WGS) entry which is preliminary data.</text>
</comment>
<dbReference type="RefSeq" id="WP_231005188.1">
    <property type="nucleotide sequence ID" value="NZ_JAJNEC010000005.1"/>
</dbReference>
<name>A0ABS8PS74_9BACT</name>
<dbReference type="InterPro" id="IPR003812">
    <property type="entry name" value="Fido"/>
</dbReference>
<keyword evidence="3" id="KW-1185">Reference proteome</keyword>
<dbReference type="PANTHER" id="PTHR13504:SF38">
    <property type="entry name" value="FIDO DOMAIN-CONTAINING PROTEIN"/>
    <property type="match status" value="1"/>
</dbReference>
<organism evidence="2 3">
    <name type="scientific">Niabella pedocola</name>
    <dbReference type="NCBI Taxonomy" id="1752077"/>
    <lineage>
        <taxon>Bacteria</taxon>
        <taxon>Pseudomonadati</taxon>
        <taxon>Bacteroidota</taxon>
        <taxon>Chitinophagia</taxon>
        <taxon>Chitinophagales</taxon>
        <taxon>Chitinophagaceae</taxon>
        <taxon>Niabella</taxon>
    </lineage>
</organism>
<evidence type="ECO:0000313" key="3">
    <source>
        <dbReference type="Proteomes" id="UP001199816"/>
    </source>
</evidence>